<proteinExistence type="predicted"/>
<evidence type="ECO:0000313" key="1">
    <source>
        <dbReference type="EMBL" id="KDR24134.1"/>
    </source>
</evidence>
<organism evidence="1 2">
    <name type="scientific">Zootermopsis nevadensis</name>
    <name type="common">Dampwood termite</name>
    <dbReference type="NCBI Taxonomy" id="136037"/>
    <lineage>
        <taxon>Eukaryota</taxon>
        <taxon>Metazoa</taxon>
        <taxon>Ecdysozoa</taxon>
        <taxon>Arthropoda</taxon>
        <taxon>Hexapoda</taxon>
        <taxon>Insecta</taxon>
        <taxon>Pterygota</taxon>
        <taxon>Neoptera</taxon>
        <taxon>Polyneoptera</taxon>
        <taxon>Dictyoptera</taxon>
        <taxon>Blattodea</taxon>
        <taxon>Blattoidea</taxon>
        <taxon>Termitoidae</taxon>
        <taxon>Termopsidae</taxon>
        <taxon>Zootermopsis</taxon>
    </lineage>
</organism>
<evidence type="ECO:0000313" key="2">
    <source>
        <dbReference type="Proteomes" id="UP000027135"/>
    </source>
</evidence>
<dbReference type="InParanoid" id="A0A067RW97"/>
<sequence>MHCTMNTACDTACQECFSYPTEEIIIEKHILKSDPACCYQFLARTANLKHQSCLTWNIFRVIKLKAEIKLRVWHGWN</sequence>
<accession>A0A067RW97</accession>
<reference evidence="1 2" key="1">
    <citation type="journal article" date="2014" name="Nat. Commun.">
        <title>Molecular traces of alternative social organization in a termite genome.</title>
        <authorList>
            <person name="Terrapon N."/>
            <person name="Li C."/>
            <person name="Robertson H.M."/>
            <person name="Ji L."/>
            <person name="Meng X."/>
            <person name="Booth W."/>
            <person name="Chen Z."/>
            <person name="Childers C.P."/>
            <person name="Glastad K.M."/>
            <person name="Gokhale K."/>
            <person name="Gowin J."/>
            <person name="Gronenberg W."/>
            <person name="Hermansen R.A."/>
            <person name="Hu H."/>
            <person name="Hunt B.G."/>
            <person name="Huylmans A.K."/>
            <person name="Khalil S.M."/>
            <person name="Mitchell R.D."/>
            <person name="Munoz-Torres M.C."/>
            <person name="Mustard J.A."/>
            <person name="Pan H."/>
            <person name="Reese J.T."/>
            <person name="Scharf M.E."/>
            <person name="Sun F."/>
            <person name="Vogel H."/>
            <person name="Xiao J."/>
            <person name="Yang W."/>
            <person name="Yang Z."/>
            <person name="Yang Z."/>
            <person name="Zhou J."/>
            <person name="Zhu J."/>
            <person name="Brent C.S."/>
            <person name="Elsik C.G."/>
            <person name="Goodisman M.A."/>
            <person name="Liberles D.A."/>
            <person name="Roe R.M."/>
            <person name="Vargo E.L."/>
            <person name="Vilcinskas A."/>
            <person name="Wang J."/>
            <person name="Bornberg-Bauer E."/>
            <person name="Korb J."/>
            <person name="Zhang G."/>
            <person name="Liebig J."/>
        </authorList>
    </citation>
    <scope>NUCLEOTIDE SEQUENCE [LARGE SCALE GENOMIC DNA]</scope>
    <source>
        <tissue evidence="1">Whole organism</tissue>
    </source>
</reference>
<keyword evidence="2" id="KW-1185">Reference proteome</keyword>
<dbReference type="AlphaFoldDB" id="A0A067RW97"/>
<dbReference type="EMBL" id="KK852425">
    <property type="protein sequence ID" value="KDR24134.1"/>
    <property type="molecule type" value="Genomic_DNA"/>
</dbReference>
<dbReference type="Proteomes" id="UP000027135">
    <property type="component" value="Unassembled WGS sequence"/>
</dbReference>
<protein>
    <submittedName>
        <fullName evidence="1">Uncharacterized protein</fullName>
    </submittedName>
</protein>
<gene>
    <name evidence="1" type="ORF">L798_08962</name>
</gene>
<name>A0A067RW97_ZOONE</name>